<dbReference type="AlphaFoldDB" id="A0A9W5V630"/>
<gene>
    <name evidence="2" type="ORF">IKE_05754</name>
</gene>
<name>A0A9W5V630_BACCE</name>
<feature type="chain" id="PRO_5040894621" description="Phage protein" evidence="1">
    <location>
        <begin position="29"/>
        <end position="70"/>
    </location>
</feature>
<keyword evidence="1" id="KW-0732">Signal</keyword>
<dbReference type="RefSeq" id="WP_000260572.1">
    <property type="nucleotide sequence ID" value="NZ_KB976269.1"/>
</dbReference>
<evidence type="ECO:0000313" key="3">
    <source>
        <dbReference type="Proteomes" id="UP000014023"/>
    </source>
</evidence>
<evidence type="ECO:0000256" key="1">
    <source>
        <dbReference type="SAM" id="SignalP"/>
    </source>
</evidence>
<organism evidence="2 3">
    <name type="scientific">Bacillus cereus VD196</name>
    <dbReference type="NCBI Taxonomy" id="1053243"/>
    <lineage>
        <taxon>Bacteria</taxon>
        <taxon>Bacillati</taxon>
        <taxon>Bacillota</taxon>
        <taxon>Bacilli</taxon>
        <taxon>Bacillales</taxon>
        <taxon>Bacillaceae</taxon>
        <taxon>Bacillus</taxon>
        <taxon>Bacillus cereus group</taxon>
    </lineage>
</organism>
<feature type="signal peptide" evidence="1">
    <location>
        <begin position="1"/>
        <end position="28"/>
    </location>
</feature>
<evidence type="ECO:0008006" key="4">
    <source>
        <dbReference type="Google" id="ProtNLM"/>
    </source>
</evidence>
<proteinExistence type="predicted"/>
<evidence type="ECO:0000313" key="2">
    <source>
        <dbReference type="EMBL" id="EOO62094.1"/>
    </source>
</evidence>
<protein>
    <recommendedName>
        <fullName evidence="4">Phage protein</fullName>
    </recommendedName>
</protein>
<dbReference type="Proteomes" id="UP000014023">
    <property type="component" value="Unassembled WGS sequence"/>
</dbReference>
<sequence>MVVKNMYTVLGITALLGQLMITSSISHADTNQTSGRIQCQADEKQENVIYYADGTCKPFSENGHRLVRFG</sequence>
<accession>A0A9W5V630</accession>
<comment type="caution">
    <text evidence="2">The sequence shown here is derived from an EMBL/GenBank/DDBJ whole genome shotgun (WGS) entry which is preliminary data.</text>
</comment>
<dbReference type="EMBL" id="AHFL01000056">
    <property type="protein sequence ID" value="EOO62094.1"/>
    <property type="molecule type" value="Genomic_DNA"/>
</dbReference>
<reference evidence="2 3" key="1">
    <citation type="submission" date="2012-12" db="EMBL/GenBank/DDBJ databases">
        <title>The Genome Sequence of Bacillus cereus VD196.</title>
        <authorList>
            <consortium name="The Broad Institute Genome Sequencing Platform"/>
            <consortium name="The Broad Institute Genome Sequencing Center for Infectious Disease"/>
            <person name="Feldgarden M."/>
            <person name="Van der Auwera G.A."/>
            <person name="Mahillon J."/>
            <person name="Duprez V."/>
            <person name="Timmery S."/>
            <person name="Mattelet C."/>
            <person name="Dierick K."/>
            <person name="Sun M."/>
            <person name="Yu Z."/>
            <person name="Zhu L."/>
            <person name="Hu X."/>
            <person name="Shank E.B."/>
            <person name="Swiecicka I."/>
            <person name="Hansen B.M."/>
            <person name="Andrup L."/>
            <person name="Walker B."/>
            <person name="Young S.K."/>
            <person name="Zeng Q."/>
            <person name="Gargeya S."/>
            <person name="Fitzgerald M."/>
            <person name="Haas B."/>
            <person name="Abouelleil A."/>
            <person name="Alvarado L."/>
            <person name="Arachchi H.M."/>
            <person name="Berlin A.M."/>
            <person name="Chapman S.B."/>
            <person name="Dewar J."/>
            <person name="Goldberg J."/>
            <person name="Griggs A."/>
            <person name="Gujja S."/>
            <person name="Hansen M."/>
            <person name="Howarth C."/>
            <person name="Imamovic A."/>
            <person name="Larimer J."/>
            <person name="McCowan C."/>
            <person name="Murphy C."/>
            <person name="Neiman D."/>
            <person name="Pearson M."/>
            <person name="Priest M."/>
            <person name="Roberts A."/>
            <person name="Saif S."/>
            <person name="Shea T."/>
            <person name="Sisk P."/>
            <person name="Sykes S."/>
            <person name="Wortman J."/>
            <person name="Nusbaum C."/>
            <person name="Birren B."/>
        </authorList>
    </citation>
    <scope>NUCLEOTIDE SEQUENCE [LARGE SCALE GENOMIC DNA]</scope>
    <source>
        <strain evidence="2 3">VD196</strain>
    </source>
</reference>